<evidence type="ECO:0000313" key="3">
    <source>
        <dbReference type="Proteomes" id="UP000578077"/>
    </source>
</evidence>
<dbReference type="RefSeq" id="WP_184635744.1">
    <property type="nucleotide sequence ID" value="NZ_BAABKT010000010.1"/>
</dbReference>
<evidence type="ECO:0000313" key="2">
    <source>
        <dbReference type="EMBL" id="MBB5999071.1"/>
    </source>
</evidence>
<dbReference type="AlphaFoldDB" id="A0A841EI33"/>
<sequence length="69" mass="7308">MKSIISGNPGPGGCGDIGRHRDVQPRAVDTLRALRFPPRGGLVHDEVTRGSVEAPGRADEAHARVQKAN</sequence>
<accession>A0A841EI33</accession>
<feature type="region of interest" description="Disordered" evidence="1">
    <location>
        <begin position="1"/>
        <end position="20"/>
    </location>
</feature>
<name>A0A841EI33_9ACTN</name>
<comment type="caution">
    <text evidence="2">The sequence shown here is derived from an EMBL/GenBank/DDBJ whole genome shotgun (WGS) entry which is preliminary data.</text>
</comment>
<protein>
    <submittedName>
        <fullName evidence="2">Uncharacterized protein</fullName>
    </submittedName>
</protein>
<keyword evidence="3" id="KW-1185">Reference proteome</keyword>
<dbReference type="Proteomes" id="UP000578077">
    <property type="component" value="Unassembled WGS sequence"/>
</dbReference>
<reference evidence="2 3" key="1">
    <citation type="submission" date="2020-08" db="EMBL/GenBank/DDBJ databases">
        <title>Sequencing the genomes of 1000 actinobacteria strains.</title>
        <authorList>
            <person name="Klenk H.-P."/>
        </authorList>
    </citation>
    <scope>NUCLEOTIDE SEQUENCE [LARGE SCALE GENOMIC DNA]</scope>
    <source>
        <strain evidence="2 3">DSM 44593</strain>
    </source>
</reference>
<gene>
    <name evidence="2" type="ORF">HNR25_002822</name>
</gene>
<proteinExistence type="predicted"/>
<evidence type="ECO:0000256" key="1">
    <source>
        <dbReference type="SAM" id="MobiDB-lite"/>
    </source>
</evidence>
<dbReference type="EMBL" id="JACHLY010000001">
    <property type="protein sequence ID" value="MBB5999071.1"/>
    <property type="molecule type" value="Genomic_DNA"/>
</dbReference>
<organism evidence="2 3">
    <name type="scientific">Streptomonospora salina</name>
    <dbReference type="NCBI Taxonomy" id="104205"/>
    <lineage>
        <taxon>Bacteria</taxon>
        <taxon>Bacillati</taxon>
        <taxon>Actinomycetota</taxon>
        <taxon>Actinomycetes</taxon>
        <taxon>Streptosporangiales</taxon>
        <taxon>Nocardiopsidaceae</taxon>
        <taxon>Streptomonospora</taxon>
    </lineage>
</organism>